<feature type="region of interest" description="Disordered" evidence="1">
    <location>
        <begin position="24"/>
        <end position="46"/>
    </location>
</feature>
<dbReference type="AlphaFoldDB" id="A0A0H2WQ60"/>
<accession>A0A0H2WQ60</accession>
<gene>
    <name evidence="2" type="ordered locus">SPA1929</name>
</gene>
<evidence type="ECO:0000256" key="1">
    <source>
        <dbReference type="SAM" id="MobiDB-lite"/>
    </source>
</evidence>
<dbReference type="KEGG" id="spt:SPA1929"/>
<protein>
    <submittedName>
        <fullName evidence="2">Uncharacterized protein</fullName>
    </submittedName>
</protein>
<evidence type="ECO:0000313" key="3">
    <source>
        <dbReference type="Proteomes" id="UP000008185"/>
    </source>
</evidence>
<feature type="compositionally biased region" description="Polar residues" evidence="1">
    <location>
        <begin position="29"/>
        <end position="39"/>
    </location>
</feature>
<dbReference type="Proteomes" id="UP000008185">
    <property type="component" value="Chromosome"/>
</dbReference>
<proteinExistence type="predicted"/>
<reference evidence="2 3" key="1">
    <citation type="journal article" date="2004" name="Nat. Genet.">
        <title>Comparison of genome degradation in Paratyphi A and Typhi, human-restricted serovars of Salmonella enterica that cause typhoid.</title>
        <authorList>
            <person name="McClelland M."/>
            <person name="Sanderson K.E."/>
            <person name="Clifton S.W."/>
            <person name="Latreille P."/>
            <person name="Porwollik S."/>
            <person name="Sabo A."/>
            <person name="Meyer R."/>
            <person name="Bieri T."/>
            <person name="Ozersky P."/>
            <person name="McLellan M."/>
            <person name="Harkins C.R."/>
            <person name="Wang C."/>
            <person name="Nguyen C."/>
            <person name="Berghoff A."/>
            <person name="Elliott G."/>
            <person name="Kohlberg S."/>
            <person name="Strong C."/>
            <person name="Du F."/>
            <person name="Carter J."/>
            <person name="Kremizki C."/>
            <person name="Layman D."/>
            <person name="Leonard S."/>
            <person name="Sun H."/>
            <person name="Fulton L."/>
            <person name="Nash W."/>
            <person name="Miner T."/>
            <person name="Minx P."/>
            <person name="Delehaunty K."/>
            <person name="Fronick C."/>
            <person name="Magrini V."/>
            <person name="Nhan M."/>
            <person name="Warren W."/>
            <person name="Florea L."/>
            <person name="Spieth J."/>
            <person name="Wilson R.K."/>
        </authorList>
    </citation>
    <scope>NUCLEOTIDE SEQUENCE [LARGE SCALE GENOMIC DNA]</scope>
    <source>
        <strain evidence="3">ATCC 9150 / SARB42</strain>
    </source>
</reference>
<evidence type="ECO:0000313" key="2">
    <source>
        <dbReference type="EMBL" id="AAV77839.1"/>
    </source>
</evidence>
<organism evidence="2 3">
    <name type="scientific">Salmonella paratyphi A (strain ATCC 9150 / SARB42)</name>
    <dbReference type="NCBI Taxonomy" id="295319"/>
    <lineage>
        <taxon>Bacteria</taxon>
        <taxon>Pseudomonadati</taxon>
        <taxon>Pseudomonadota</taxon>
        <taxon>Gammaproteobacteria</taxon>
        <taxon>Enterobacterales</taxon>
        <taxon>Enterobacteriaceae</taxon>
        <taxon>Salmonella</taxon>
    </lineage>
</organism>
<dbReference type="HOGENOM" id="CLU_3188724_0_0_6"/>
<sequence>MSFKNFEQGRQFYSILSFAKNRDTHHIDGTSSHKQNNLREINHENH</sequence>
<name>A0A0H2WQ60_SALPA</name>
<dbReference type="EMBL" id="CP000026">
    <property type="protein sequence ID" value="AAV77839.1"/>
    <property type="molecule type" value="Genomic_DNA"/>
</dbReference>